<sequence>MASAPHNPLPVTWPADFPGPWTGCPREPLLQVLCRGFEKFGDRTPLVFDDGYSITSGQLRAETEKFAGHLATRIGPGDRVALAVGNRAEFVIAFLAIVANRAIVVMLSPEIGSHEAAYVVEDSKCVLAITDETSTAVFQELLNAVIPVEGDEPHGFAGVLGGEPPLDLTTVQADVDDLVDIGYTSGTTGLPKALGGHHADILRYVDVFVRSRIVDGDDSRRLLIPLQFHYGDPLVALYTAIHTGTTIVMMRRFSASRFWDVARRTRATEILTIGSIPDMLLSRPESTADRDHGIRLALALAIPRDRHAELERRFGFPWREVYGSSESGPAIAMPEAFGPEFVGTGALGVPYPDVQARLVTEDGSVITGPGFGELEMAGEVVFTGYLNNPAATEEVLHDGWLRSGDLMRRDERGVYYFGGRRKELIRRSGVNIAPAEVEAVLRLHPDVLDAAVVPVADEMMGEEVKAYVELVPGAKFDPAGLAEFCADQLARQKVPRYIEHRTEPFPRTPSQRIPKSQLKVGGVHLTSTAWDRQADHGVKPVKFDDLPSTVGMVVQGKPFALGNEESDLFHRATWLDKAYPEDPPEFPENLVEGFLLLSMVDAVSRMAGMSDADTMWGLNYGLDRVRFTSQVHLGDRILPTFETLEVVPKDLGFKVLRRCTFTKEGHDRPAMVADWWTFVLPSGTKEKRRRGA</sequence>
<evidence type="ECO:0000259" key="4">
    <source>
        <dbReference type="Pfam" id="PF13193"/>
    </source>
</evidence>
<dbReference type="EMBL" id="JAGINW010000001">
    <property type="protein sequence ID" value="MBP2327204.1"/>
    <property type="molecule type" value="Genomic_DNA"/>
</dbReference>
<evidence type="ECO:0000256" key="2">
    <source>
        <dbReference type="ARBA" id="ARBA00022598"/>
    </source>
</evidence>
<dbReference type="PROSITE" id="PS00455">
    <property type="entry name" value="AMP_BINDING"/>
    <property type="match status" value="1"/>
</dbReference>
<protein>
    <submittedName>
        <fullName evidence="5">Crotonobetaine/carnitine-CoA ligase</fullName>
        <ecNumber evidence="5">6.2.1.-</ecNumber>
    </submittedName>
</protein>
<evidence type="ECO:0000259" key="3">
    <source>
        <dbReference type="Pfam" id="PF00501"/>
    </source>
</evidence>
<feature type="domain" description="AMP-binding enzyme C-terminal" evidence="4">
    <location>
        <begin position="436"/>
        <end position="510"/>
    </location>
</feature>
<reference evidence="5 6" key="1">
    <citation type="submission" date="2021-03" db="EMBL/GenBank/DDBJ databases">
        <title>Sequencing the genomes of 1000 actinobacteria strains.</title>
        <authorList>
            <person name="Klenk H.-P."/>
        </authorList>
    </citation>
    <scope>NUCLEOTIDE SEQUENCE [LARGE SCALE GENOMIC DNA]</scope>
    <source>
        <strain evidence="5 6">DSM 46670</strain>
    </source>
</reference>
<dbReference type="InterPro" id="IPR020845">
    <property type="entry name" value="AMP-binding_CS"/>
</dbReference>
<dbReference type="Gene3D" id="3.40.50.12780">
    <property type="entry name" value="N-terminal domain of ligase-like"/>
    <property type="match status" value="1"/>
</dbReference>
<dbReference type="InterPro" id="IPR025110">
    <property type="entry name" value="AMP-bd_C"/>
</dbReference>
<comment type="caution">
    <text evidence="5">The sequence shown here is derived from an EMBL/GenBank/DDBJ whole genome shotgun (WGS) entry which is preliminary data.</text>
</comment>
<keyword evidence="2 5" id="KW-0436">Ligase</keyword>
<feature type="domain" description="AMP-dependent synthetase/ligase" evidence="3">
    <location>
        <begin position="38"/>
        <end position="386"/>
    </location>
</feature>
<dbReference type="InterPro" id="IPR045851">
    <property type="entry name" value="AMP-bd_C_sf"/>
</dbReference>
<organism evidence="5 6">
    <name type="scientific">Kibdelosporangium banguiense</name>
    <dbReference type="NCBI Taxonomy" id="1365924"/>
    <lineage>
        <taxon>Bacteria</taxon>
        <taxon>Bacillati</taxon>
        <taxon>Actinomycetota</taxon>
        <taxon>Actinomycetes</taxon>
        <taxon>Pseudonocardiales</taxon>
        <taxon>Pseudonocardiaceae</taxon>
        <taxon>Kibdelosporangium</taxon>
    </lineage>
</organism>
<dbReference type="Gene3D" id="3.30.300.30">
    <property type="match status" value="1"/>
</dbReference>
<dbReference type="PANTHER" id="PTHR43201">
    <property type="entry name" value="ACYL-COA SYNTHETASE"/>
    <property type="match status" value="1"/>
</dbReference>
<dbReference type="InterPro" id="IPR042099">
    <property type="entry name" value="ANL_N_sf"/>
</dbReference>
<dbReference type="Proteomes" id="UP001519332">
    <property type="component" value="Unassembled WGS sequence"/>
</dbReference>
<dbReference type="GO" id="GO:0016874">
    <property type="term" value="F:ligase activity"/>
    <property type="evidence" value="ECO:0007669"/>
    <property type="project" value="UniProtKB-KW"/>
</dbReference>
<name>A0ABS4TT66_9PSEU</name>
<dbReference type="PANTHER" id="PTHR43201:SF5">
    <property type="entry name" value="MEDIUM-CHAIN ACYL-COA LIGASE ACSF2, MITOCHONDRIAL"/>
    <property type="match status" value="1"/>
</dbReference>
<evidence type="ECO:0000313" key="6">
    <source>
        <dbReference type="Proteomes" id="UP001519332"/>
    </source>
</evidence>
<gene>
    <name evidence="5" type="ORF">JOF56_007589</name>
</gene>
<keyword evidence="6" id="KW-1185">Reference proteome</keyword>
<dbReference type="SUPFAM" id="SSF54637">
    <property type="entry name" value="Thioesterase/thiol ester dehydrase-isomerase"/>
    <property type="match status" value="1"/>
</dbReference>
<dbReference type="InterPro" id="IPR029069">
    <property type="entry name" value="HotDog_dom_sf"/>
</dbReference>
<dbReference type="SUPFAM" id="SSF56801">
    <property type="entry name" value="Acetyl-CoA synthetase-like"/>
    <property type="match status" value="1"/>
</dbReference>
<dbReference type="Pfam" id="PF13193">
    <property type="entry name" value="AMP-binding_C"/>
    <property type="match status" value="1"/>
</dbReference>
<dbReference type="InterPro" id="IPR000873">
    <property type="entry name" value="AMP-dep_synth/lig_dom"/>
</dbReference>
<evidence type="ECO:0000256" key="1">
    <source>
        <dbReference type="ARBA" id="ARBA00006432"/>
    </source>
</evidence>
<evidence type="ECO:0000313" key="5">
    <source>
        <dbReference type="EMBL" id="MBP2327204.1"/>
    </source>
</evidence>
<dbReference type="EC" id="6.2.1.-" evidence="5"/>
<proteinExistence type="inferred from homology"/>
<accession>A0ABS4TT66</accession>
<dbReference type="RefSeq" id="WP_209644180.1">
    <property type="nucleotide sequence ID" value="NZ_JAGINW010000001.1"/>
</dbReference>
<comment type="similarity">
    <text evidence="1">Belongs to the ATP-dependent AMP-binding enzyme family.</text>
</comment>
<dbReference type="Pfam" id="PF00501">
    <property type="entry name" value="AMP-binding"/>
    <property type="match status" value="1"/>
</dbReference>
<dbReference type="Gene3D" id="3.10.129.10">
    <property type="entry name" value="Hotdog Thioesterase"/>
    <property type="match status" value="1"/>
</dbReference>